<dbReference type="InterPro" id="IPR006058">
    <property type="entry name" value="2Fe2S_fd_BS"/>
</dbReference>
<evidence type="ECO:0000259" key="1">
    <source>
        <dbReference type="PROSITE" id="PS51085"/>
    </source>
</evidence>
<dbReference type="AlphaFoldDB" id="A1K2U0"/>
<dbReference type="PROSITE" id="PS00197">
    <property type="entry name" value="2FE2S_FER_1"/>
    <property type="match status" value="1"/>
</dbReference>
<dbReference type="Proteomes" id="UP000002588">
    <property type="component" value="Chromosome"/>
</dbReference>
<dbReference type="OrthoDB" id="9133614at2"/>
<reference evidence="2 3" key="1">
    <citation type="journal article" date="2006" name="Nat. Biotechnol.">
        <title>Complete genome of the mutualistic, N2-fixing grass endophyte Azoarcus sp. strain BH72.</title>
        <authorList>
            <person name="Krause A."/>
            <person name="Ramakumar A."/>
            <person name="Bartels D."/>
            <person name="Battistoni F."/>
            <person name="Bekel T."/>
            <person name="Boch J."/>
            <person name="Boehm M."/>
            <person name="Friedrich F."/>
            <person name="Hurek T."/>
            <person name="Krause L."/>
            <person name="Linke B."/>
            <person name="McHardy A.C."/>
            <person name="Sarkar A."/>
            <person name="Schneiker S."/>
            <person name="Syed A.A."/>
            <person name="Thauer R."/>
            <person name="Vorhoelter F.-J."/>
            <person name="Weidner S."/>
            <person name="Puehler A."/>
            <person name="Reinhold-Hurek B."/>
            <person name="Kaiser O."/>
            <person name="Goesmann A."/>
        </authorList>
    </citation>
    <scope>NUCLEOTIDE SEQUENCE [LARGE SCALE GENOMIC DNA]</scope>
    <source>
        <strain evidence="2 3">BH72</strain>
    </source>
</reference>
<dbReference type="eggNOG" id="COG0633">
    <property type="taxonomic scope" value="Bacteria"/>
</dbReference>
<dbReference type="InterPro" id="IPR012675">
    <property type="entry name" value="Beta-grasp_dom_sf"/>
</dbReference>
<sequence length="116" mass="13038">MPNITFSSPIHKDKTVYAVTGSHTNTILKVAKENHIPIDFSCEDGECATCLVKVTSLTRKGKMAGPLTDKEVAVLKEHKKITAEEIERMRVEDVPTTPWRLACQLVLRDEDLLVEY</sequence>
<proteinExistence type="predicted"/>
<dbReference type="Gene3D" id="3.10.20.30">
    <property type="match status" value="1"/>
</dbReference>
<dbReference type="PROSITE" id="PS51085">
    <property type="entry name" value="2FE2S_FER_2"/>
    <property type="match status" value="1"/>
</dbReference>
<dbReference type="GO" id="GO:0051537">
    <property type="term" value="F:2 iron, 2 sulfur cluster binding"/>
    <property type="evidence" value="ECO:0007669"/>
    <property type="project" value="InterPro"/>
</dbReference>
<dbReference type="KEGG" id="aoa:dqs_0538"/>
<dbReference type="STRING" id="62928.azo0528"/>
<keyword evidence="3" id="KW-1185">Reference proteome</keyword>
<dbReference type="InterPro" id="IPR001041">
    <property type="entry name" value="2Fe-2S_ferredoxin-type"/>
</dbReference>
<dbReference type="HOGENOM" id="CLU_1967879_0_0_4"/>
<organism evidence="2 3">
    <name type="scientific">Azoarcus sp. (strain BH72)</name>
    <dbReference type="NCBI Taxonomy" id="418699"/>
    <lineage>
        <taxon>Bacteria</taxon>
        <taxon>Pseudomonadati</taxon>
        <taxon>Pseudomonadota</taxon>
        <taxon>Betaproteobacteria</taxon>
        <taxon>Rhodocyclales</taxon>
        <taxon>Zoogloeaceae</taxon>
        <taxon>Azoarcus</taxon>
    </lineage>
</organism>
<dbReference type="SUPFAM" id="SSF54292">
    <property type="entry name" value="2Fe-2S ferredoxin-like"/>
    <property type="match status" value="1"/>
</dbReference>
<feature type="domain" description="2Fe-2S ferredoxin-type" evidence="1">
    <location>
        <begin position="2"/>
        <end position="116"/>
    </location>
</feature>
<dbReference type="KEGG" id="azo:azo0528"/>
<dbReference type="RefSeq" id="WP_011764263.1">
    <property type="nucleotide sequence ID" value="NC_008702.1"/>
</dbReference>
<dbReference type="EMBL" id="AM406670">
    <property type="protein sequence ID" value="CAL93145.1"/>
    <property type="molecule type" value="Genomic_DNA"/>
</dbReference>
<dbReference type="Pfam" id="PF00111">
    <property type="entry name" value="Fer2"/>
    <property type="match status" value="1"/>
</dbReference>
<gene>
    <name evidence="2" type="primary">fdxD</name>
    <name evidence="2" type="ordered locus">azo0528</name>
</gene>
<evidence type="ECO:0000313" key="3">
    <source>
        <dbReference type="Proteomes" id="UP000002588"/>
    </source>
</evidence>
<accession>A1K2U0</accession>
<name>A1K2U0_AZOSB</name>
<evidence type="ECO:0000313" key="2">
    <source>
        <dbReference type="EMBL" id="CAL93145.1"/>
    </source>
</evidence>
<dbReference type="CDD" id="cd00207">
    <property type="entry name" value="fer2"/>
    <property type="match status" value="1"/>
</dbReference>
<protein>
    <submittedName>
        <fullName evidence="2">Ferredoxin V</fullName>
    </submittedName>
</protein>
<dbReference type="InterPro" id="IPR036010">
    <property type="entry name" value="2Fe-2S_ferredoxin-like_sf"/>
</dbReference>